<dbReference type="RefSeq" id="WP_131004284.1">
    <property type="nucleotide sequence ID" value="NZ_JBHSZR010000011.1"/>
</dbReference>
<dbReference type="EMBL" id="SIUB01000008">
    <property type="protein sequence ID" value="TBN48280.1"/>
    <property type="molecule type" value="Genomic_DNA"/>
</dbReference>
<organism evidence="1 2">
    <name type="scientific">Hansschlegelia quercus</name>
    <dbReference type="NCBI Taxonomy" id="2528245"/>
    <lineage>
        <taxon>Bacteria</taxon>
        <taxon>Pseudomonadati</taxon>
        <taxon>Pseudomonadota</taxon>
        <taxon>Alphaproteobacteria</taxon>
        <taxon>Hyphomicrobiales</taxon>
        <taxon>Methylopilaceae</taxon>
        <taxon>Hansschlegelia</taxon>
    </lineage>
</organism>
<name>A0A4Q9GDH5_9HYPH</name>
<gene>
    <name evidence="1" type="ORF">EYR15_14490</name>
</gene>
<accession>A0A4Q9GDH5</accession>
<dbReference type="OrthoDB" id="6864460at2"/>
<dbReference type="AlphaFoldDB" id="A0A4Q9GDH5"/>
<keyword evidence="2" id="KW-1185">Reference proteome</keyword>
<evidence type="ECO:0000313" key="2">
    <source>
        <dbReference type="Proteomes" id="UP000291613"/>
    </source>
</evidence>
<sequence>MLGYRRTSFRKAHALLGSLRRNLSDFDSLIALQQLLTREIMRAERRVPGLRLMLKTNPNDASVNRRLEGYRHAAYIWRCFGDAIAFLYMDKHALKHTFYHTDKVTPKQSAGFLGKTGMAHEIALVEFASSKGVPAMLTDLTNTIRHGDVCLMGEPDPYLIEVKTSIDLNSRGRRQKRSIEKLQSFFKNDFSRELRGSSYVQRVEYKISERDYASEMAACIAEAMKTGHGVRMPEPGLLYIAATRRSAVEDALSQVEVSGTTVFLLNEIKSQRSWSPYYPFTLSLQDFEHLWAFSRGTVYLMVIVDYLMMVTTLKSAGHQAVFDPDAGDFPIRFVLDSGQMGAIGTHLLTRIGLEFLSPSVIALSSVEIYRASSELVAQRQEQGEDVREYCTMPSPEAWLRGDAL</sequence>
<proteinExistence type="predicted"/>
<protein>
    <submittedName>
        <fullName evidence="1">Uncharacterized protein</fullName>
    </submittedName>
</protein>
<dbReference type="Proteomes" id="UP000291613">
    <property type="component" value="Unassembled WGS sequence"/>
</dbReference>
<comment type="caution">
    <text evidence="1">The sequence shown here is derived from an EMBL/GenBank/DDBJ whole genome shotgun (WGS) entry which is preliminary data.</text>
</comment>
<evidence type="ECO:0000313" key="1">
    <source>
        <dbReference type="EMBL" id="TBN48280.1"/>
    </source>
</evidence>
<reference evidence="1 2" key="1">
    <citation type="submission" date="2019-02" db="EMBL/GenBank/DDBJ databases">
        <title>Hansschlegelia quercus sp. nov., a novel methylotrophic bacterium from buds of oak (Quercus robur L.).</title>
        <authorList>
            <person name="Agafonova N.V."/>
            <person name="Kaparullina E.N."/>
            <person name="Grouzdev D.S."/>
            <person name="Doronina N.V."/>
        </authorList>
    </citation>
    <scope>NUCLEOTIDE SEQUENCE [LARGE SCALE GENOMIC DNA]</scope>
    <source>
        <strain evidence="1 2">Dub</strain>
    </source>
</reference>